<organism evidence="2 3">
    <name type="scientific">Alicyclobacillus macrosporangiidus</name>
    <dbReference type="NCBI Taxonomy" id="392015"/>
    <lineage>
        <taxon>Bacteria</taxon>
        <taxon>Bacillati</taxon>
        <taxon>Bacillota</taxon>
        <taxon>Bacilli</taxon>
        <taxon>Bacillales</taxon>
        <taxon>Alicyclobacillaceae</taxon>
        <taxon>Alicyclobacillus</taxon>
    </lineage>
</organism>
<name>A0A1I7FT63_9BACL</name>
<evidence type="ECO:0000313" key="3">
    <source>
        <dbReference type="Proteomes" id="UP000183508"/>
    </source>
</evidence>
<dbReference type="EMBL" id="FPBV01000001">
    <property type="protein sequence ID" value="SFU39409.1"/>
    <property type="molecule type" value="Genomic_DNA"/>
</dbReference>
<keyword evidence="1" id="KW-0175">Coiled coil</keyword>
<evidence type="ECO:0000256" key="1">
    <source>
        <dbReference type="SAM" id="Coils"/>
    </source>
</evidence>
<feature type="coiled-coil region" evidence="1">
    <location>
        <begin position="39"/>
        <end position="73"/>
    </location>
</feature>
<reference evidence="3" key="1">
    <citation type="submission" date="2016-10" db="EMBL/GenBank/DDBJ databases">
        <authorList>
            <person name="Varghese N."/>
        </authorList>
    </citation>
    <scope>NUCLEOTIDE SEQUENCE [LARGE SCALE GENOMIC DNA]</scope>
    <source>
        <strain evidence="3">DSM 17980</strain>
    </source>
</reference>
<dbReference type="Proteomes" id="UP000183508">
    <property type="component" value="Unassembled WGS sequence"/>
</dbReference>
<dbReference type="AlphaFoldDB" id="A0A1I7FT63"/>
<dbReference type="STRING" id="392015.SAMN05421543_101443"/>
<protein>
    <submittedName>
        <fullName evidence="2">Uncharacterized protein</fullName>
    </submittedName>
</protein>
<evidence type="ECO:0000313" key="2">
    <source>
        <dbReference type="EMBL" id="SFU39409.1"/>
    </source>
</evidence>
<keyword evidence="3" id="KW-1185">Reference proteome</keyword>
<accession>A0A1I7FT63</accession>
<gene>
    <name evidence="2" type="ORF">SAMN05421543_101443</name>
</gene>
<sequence length="84" mass="9851">MRPEEKQAIRERYYNATCGYLESSIIESMDDVPRLLAEVESLEELVTRQSQALLNAEREIARLKRELADARSVLHQYVYDFNIC</sequence>
<proteinExistence type="predicted"/>
<dbReference type="RefSeq" id="WP_074949057.1">
    <property type="nucleotide sequence ID" value="NZ_FPBV01000001.1"/>
</dbReference>